<dbReference type="InterPro" id="IPR011251">
    <property type="entry name" value="Luciferase-like_dom"/>
</dbReference>
<gene>
    <name evidence="3" type="ORF">HNQ45_000911</name>
</gene>
<accession>A0A9Q2CZV7</accession>
<dbReference type="EMBL" id="JACHHF010000004">
    <property type="protein sequence ID" value="MBB5176027.1"/>
    <property type="molecule type" value="Genomic_DNA"/>
</dbReference>
<dbReference type="AlphaFoldDB" id="A0A9Q2CZV7"/>
<evidence type="ECO:0000313" key="3">
    <source>
        <dbReference type="EMBL" id="MBB5176027.1"/>
    </source>
</evidence>
<name>A0A9Q2CZV7_9STAP</name>
<dbReference type="CDD" id="cd00347">
    <property type="entry name" value="Flavin_utilizing_monoxygenases"/>
    <property type="match status" value="1"/>
</dbReference>
<dbReference type="InterPro" id="IPR050766">
    <property type="entry name" value="Bact_Lucif_Oxidored"/>
</dbReference>
<dbReference type="GO" id="GO:0016705">
    <property type="term" value="F:oxidoreductase activity, acting on paired donors, with incorporation or reduction of molecular oxygen"/>
    <property type="evidence" value="ECO:0007669"/>
    <property type="project" value="InterPro"/>
</dbReference>
<feature type="domain" description="Luciferase-like" evidence="2">
    <location>
        <begin position="23"/>
        <end position="255"/>
    </location>
</feature>
<evidence type="ECO:0000313" key="4">
    <source>
        <dbReference type="Proteomes" id="UP000579136"/>
    </source>
</evidence>
<comment type="caution">
    <text evidence="3">The sequence shown here is derived from an EMBL/GenBank/DDBJ whole genome shotgun (WGS) entry which is preliminary data.</text>
</comment>
<dbReference type="Pfam" id="PF00296">
    <property type="entry name" value="Bac_luciferase"/>
    <property type="match status" value="1"/>
</dbReference>
<dbReference type="NCBIfam" id="TIGR03558">
    <property type="entry name" value="oxido_grp_1"/>
    <property type="match status" value="1"/>
</dbReference>
<dbReference type="Proteomes" id="UP000579136">
    <property type="component" value="Unassembled WGS sequence"/>
</dbReference>
<dbReference type="Gene3D" id="3.20.20.30">
    <property type="entry name" value="Luciferase-like domain"/>
    <property type="match status" value="1"/>
</dbReference>
<evidence type="ECO:0000259" key="2">
    <source>
        <dbReference type="Pfam" id="PF00296"/>
    </source>
</evidence>
<comment type="similarity">
    <text evidence="1">To bacterial alkanal monooxygenase alpha and beta chains.</text>
</comment>
<dbReference type="SUPFAM" id="SSF51679">
    <property type="entry name" value="Bacterial luciferase-like"/>
    <property type="match status" value="1"/>
</dbReference>
<dbReference type="InterPro" id="IPR036661">
    <property type="entry name" value="Luciferase-like_sf"/>
</dbReference>
<dbReference type="PANTHER" id="PTHR30137:SF6">
    <property type="entry name" value="LUCIFERASE-LIKE MONOOXYGENASE"/>
    <property type="match status" value="1"/>
</dbReference>
<dbReference type="InterPro" id="IPR019949">
    <property type="entry name" value="CmoO-like"/>
</dbReference>
<dbReference type="RefSeq" id="WP_219490095.1">
    <property type="nucleotide sequence ID" value="NZ_CBCRYX010000007.1"/>
</dbReference>
<sequence>MVIIVKVSILDYAVVDEGKDGVTAVNETVELVKHAEQLNFSRFFVAEHHNVKAFASSSPELLIMKLLGETKTINIGSAGVMIPHYAPLKIAENFSMLEALYPGRVDLGVGNTLGTTIVQKAMESSRENFDYESHLKEVQDLLSNDSKENITVHPLIKTPPNMWVLSTSQRSAKMAAKLGMGYIFGFFPYASTDKTLAAKHAIEIYKNEFKPSKTNDTAHAAIAVFVVIADTTEEANRLTKSLDVWLLGKNNFNEFSHFPSVETAENYNFTQTDLRRIKSNRTRMVIGNKTTIKKELTDLAEELNADELVVIPLMPEFKNRKHALTLLSEAFDL</sequence>
<dbReference type="GO" id="GO:0005829">
    <property type="term" value="C:cytosol"/>
    <property type="evidence" value="ECO:0007669"/>
    <property type="project" value="TreeGrafter"/>
</dbReference>
<dbReference type="PANTHER" id="PTHR30137">
    <property type="entry name" value="LUCIFERASE-LIKE MONOOXYGENASE"/>
    <property type="match status" value="1"/>
</dbReference>
<organism evidence="3 4">
    <name type="scientific">Nosocomiicoccus ampullae</name>
    <dbReference type="NCBI Taxonomy" id="489910"/>
    <lineage>
        <taxon>Bacteria</taxon>
        <taxon>Bacillati</taxon>
        <taxon>Bacillota</taxon>
        <taxon>Bacilli</taxon>
        <taxon>Bacillales</taxon>
        <taxon>Staphylococcaceae</taxon>
        <taxon>Nosocomiicoccus</taxon>
    </lineage>
</organism>
<protein>
    <submittedName>
        <fullName evidence="3">Luciferase family oxidoreductase group 1</fullName>
    </submittedName>
</protein>
<proteinExistence type="predicted"/>
<evidence type="ECO:0000256" key="1">
    <source>
        <dbReference type="ARBA" id="ARBA00007789"/>
    </source>
</evidence>
<reference evidence="3 4" key="1">
    <citation type="submission" date="2020-08" db="EMBL/GenBank/DDBJ databases">
        <title>Genomic Encyclopedia of Type Strains, Phase IV (KMG-IV): sequencing the most valuable type-strain genomes for metagenomic binning, comparative biology and taxonomic classification.</title>
        <authorList>
            <person name="Goeker M."/>
        </authorList>
    </citation>
    <scope>NUCLEOTIDE SEQUENCE [LARGE SCALE GENOMIC DNA]</scope>
    <source>
        <strain evidence="3 4">DSM 19163</strain>
    </source>
</reference>
<keyword evidence="4" id="KW-1185">Reference proteome</keyword>